<gene>
    <name evidence="2" type="ORF">IDJ75_15900</name>
</gene>
<dbReference type="GO" id="GO:0008168">
    <property type="term" value="F:methyltransferase activity"/>
    <property type="evidence" value="ECO:0007669"/>
    <property type="project" value="UniProtKB-KW"/>
</dbReference>
<keyword evidence="3" id="KW-1185">Reference proteome</keyword>
<dbReference type="Proteomes" id="UP000618754">
    <property type="component" value="Unassembled WGS sequence"/>
</dbReference>
<keyword evidence="2" id="KW-0489">Methyltransferase</keyword>
<feature type="domain" description="Methyltransferase FkbM" evidence="1">
    <location>
        <begin position="78"/>
        <end position="236"/>
    </location>
</feature>
<proteinExistence type="predicted"/>
<dbReference type="InterPro" id="IPR006342">
    <property type="entry name" value="FkbM_mtfrase"/>
</dbReference>
<dbReference type="EMBL" id="JACWMW010000003">
    <property type="protein sequence ID" value="MBD1386767.1"/>
    <property type="molecule type" value="Genomic_DNA"/>
</dbReference>
<accession>A0ABR7X870</accession>
<dbReference type="RefSeq" id="WP_191176597.1">
    <property type="nucleotide sequence ID" value="NZ_JACWMW010000003.1"/>
</dbReference>
<evidence type="ECO:0000259" key="1">
    <source>
        <dbReference type="Pfam" id="PF05050"/>
    </source>
</evidence>
<dbReference type="InterPro" id="IPR052514">
    <property type="entry name" value="SAM-dependent_MTase"/>
</dbReference>
<organism evidence="2 3">
    <name type="scientific">Mucilaginibacter rigui</name>
    <dbReference type="NCBI Taxonomy" id="534635"/>
    <lineage>
        <taxon>Bacteria</taxon>
        <taxon>Pseudomonadati</taxon>
        <taxon>Bacteroidota</taxon>
        <taxon>Sphingobacteriia</taxon>
        <taxon>Sphingobacteriales</taxon>
        <taxon>Sphingobacteriaceae</taxon>
        <taxon>Mucilaginibacter</taxon>
    </lineage>
</organism>
<sequence>MIKKVLKRLFNVIGYTVTKNPRQAANGLSSIKIGSYYLKINNNNGIKYCYENYKDYGSQLTRLTALVHKYHSNLTVVDIGANLGDSVSLIKSGADVPVVSIEGDKAITGLFKTNTSQFKDVKLINAFLSDHTGELKCTFSKEGHNLTLNTSATEKKQQVIDVLDIDTLYKNGSIDKYCKLLKIDTEGFDLKIIKGGKTFLSDIKPVILFEFNRDNLADTEVDAFTIFPWLLDKGYNLIMFYESDGRFMFSSVLNNLSFLRQLYEYIDGRNAKIYYTDIVVFHSQDDRMARDFISTEEKHRLSHS</sequence>
<dbReference type="NCBIfam" id="TIGR01444">
    <property type="entry name" value="fkbM_fam"/>
    <property type="match status" value="1"/>
</dbReference>
<dbReference type="PANTHER" id="PTHR34203:SF15">
    <property type="entry name" value="SLL1173 PROTEIN"/>
    <property type="match status" value="1"/>
</dbReference>
<dbReference type="Gene3D" id="3.40.50.150">
    <property type="entry name" value="Vaccinia Virus protein VP39"/>
    <property type="match status" value="1"/>
</dbReference>
<name>A0ABR7X870_9SPHI</name>
<dbReference type="Pfam" id="PF05050">
    <property type="entry name" value="Methyltransf_21"/>
    <property type="match status" value="1"/>
</dbReference>
<dbReference type="SUPFAM" id="SSF53335">
    <property type="entry name" value="S-adenosyl-L-methionine-dependent methyltransferases"/>
    <property type="match status" value="1"/>
</dbReference>
<evidence type="ECO:0000313" key="2">
    <source>
        <dbReference type="EMBL" id="MBD1386767.1"/>
    </source>
</evidence>
<dbReference type="GO" id="GO:0032259">
    <property type="term" value="P:methylation"/>
    <property type="evidence" value="ECO:0007669"/>
    <property type="project" value="UniProtKB-KW"/>
</dbReference>
<comment type="caution">
    <text evidence="2">The sequence shown here is derived from an EMBL/GenBank/DDBJ whole genome shotgun (WGS) entry which is preliminary data.</text>
</comment>
<keyword evidence="2" id="KW-0808">Transferase</keyword>
<protein>
    <submittedName>
        <fullName evidence="2">FkbM family methyltransferase</fullName>
    </submittedName>
</protein>
<reference evidence="2 3" key="1">
    <citation type="submission" date="2020-09" db="EMBL/GenBank/DDBJ databases">
        <title>Novel species of Mucilaginibacter isolated from a glacier on the Tibetan Plateau.</title>
        <authorList>
            <person name="Liu Q."/>
            <person name="Xin Y.-H."/>
        </authorList>
    </citation>
    <scope>NUCLEOTIDE SEQUENCE [LARGE SCALE GENOMIC DNA]</scope>
    <source>
        <strain evidence="2 3">CGMCC 1.13878</strain>
    </source>
</reference>
<evidence type="ECO:0000313" key="3">
    <source>
        <dbReference type="Proteomes" id="UP000618754"/>
    </source>
</evidence>
<dbReference type="InterPro" id="IPR029063">
    <property type="entry name" value="SAM-dependent_MTases_sf"/>
</dbReference>
<dbReference type="PANTHER" id="PTHR34203">
    <property type="entry name" value="METHYLTRANSFERASE, FKBM FAMILY PROTEIN"/>
    <property type="match status" value="1"/>
</dbReference>